<reference evidence="3" key="1">
    <citation type="submission" date="2023-02" db="EMBL/GenBank/DDBJ databases">
        <title>Actinomadura rubrobrunea NBRC 14622.</title>
        <authorList>
            <person name="Ichikawa N."/>
            <person name="Sato H."/>
            <person name="Tonouchi N."/>
        </authorList>
    </citation>
    <scope>NUCLEOTIDE SEQUENCE</scope>
    <source>
        <strain evidence="3">NBRC 14622</strain>
    </source>
</reference>
<feature type="transmembrane region" description="Helical" evidence="2">
    <location>
        <begin position="99"/>
        <end position="122"/>
    </location>
</feature>
<keyword evidence="4" id="KW-1185">Reference proteome</keyword>
<organism evidence="3 4">
    <name type="scientific">Actinomadura rubrobrunea</name>
    <dbReference type="NCBI Taxonomy" id="115335"/>
    <lineage>
        <taxon>Bacteria</taxon>
        <taxon>Bacillati</taxon>
        <taxon>Actinomycetota</taxon>
        <taxon>Actinomycetes</taxon>
        <taxon>Streptosporangiales</taxon>
        <taxon>Thermomonosporaceae</taxon>
        <taxon>Actinomadura</taxon>
    </lineage>
</organism>
<sequence length="151" mass="16658">MAVTHGALRTTYLPVRPAVDRGRQVGAGTLIGTVETTWQHCAVTCLHWGLIRGSLYLDPLRLVRPNVRLLPYWTPTPRPRSQPSAPPRSVASPGMDLRAYATTAGGGALAGMVLAFLLSLGWRYGRSRPSMRRPPPGVIDLARERRQRRAR</sequence>
<proteinExistence type="predicted"/>
<feature type="region of interest" description="Disordered" evidence="1">
    <location>
        <begin position="131"/>
        <end position="151"/>
    </location>
</feature>
<evidence type="ECO:0000313" key="3">
    <source>
        <dbReference type="EMBL" id="GLW62611.1"/>
    </source>
</evidence>
<keyword evidence="2" id="KW-0812">Transmembrane</keyword>
<comment type="caution">
    <text evidence="3">The sequence shown here is derived from an EMBL/GenBank/DDBJ whole genome shotgun (WGS) entry which is preliminary data.</text>
</comment>
<evidence type="ECO:0000256" key="2">
    <source>
        <dbReference type="SAM" id="Phobius"/>
    </source>
</evidence>
<gene>
    <name evidence="3" type="ORF">Arub01_08550</name>
</gene>
<evidence type="ECO:0008006" key="5">
    <source>
        <dbReference type="Google" id="ProtNLM"/>
    </source>
</evidence>
<evidence type="ECO:0000313" key="4">
    <source>
        <dbReference type="Proteomes" id="UP001165124"/>
    </source>
</evidence>
<keyword evidence="2" id="KW-0472">Membrane</keyword>
<accession>A0A9W6USF8</accession>
<dbReference type="EMBL" id="BSRZ01000001">
    <property type="protein sequence ID" value="GLW62611.1"/>
    <property type="molecule type" value="Genomic_DNA"/>
</dbReference>
<keyword evidence="2" id="KW-1133">Transmembrane helix</keyword>
<dbReference type="Proteomes" id="UP001165124">
    <property type="component" value="Unassembled WGS sequence"/>
</dbReference>
<name>A0A9W6USF8_9ACTN</name>
<evidence type="ECO:0000256" key="1">
    <source>
        <dbReference type="SAM" id="MobiDB-lite"/>
    </source>
</evidence>
<dbReference type="AlphaFoldDB" id="A0A9W6USF8"/>
<protein>
    <recommendedName>
        <fullName evidence="5">M23 family metallopeptidase</fullName>
    </recommendedName>
</protein>